<dbReference type="Proteomes" id="UP000287651">
    <property type="component" value="Unassembled WGS sequence"/>
</dbReference>
<comment type="caution">
    <text evidence="3">The sequence shown here is derived from an EMBL/GenBank/DDBJ whole genome shotgun (WGS) entry which is preliminary data.</text>
</comment>
<protein>
    <recommendedName>
        <fullName evidence="2">DUF632 domain-containing protein</fullName>
    </recommendedName>
</protein>
<feature type="region of interest" description="Disordered" evidence="1">
    <location>
        <begin position="301"/>
        <end position="345"/>
    </location>
</feature>
<organism evidence="3 4">
    <name type="scientific">Ensete ventricosum</name>
    <name type="common">Abyssinian banana</name>
    <name type="synonym">Musa ensete</name>
    <dbReference type="NCBI Taxonomy" id="4639"/>
    <lineage>
        <taxon>Eukaryota</taxon>
        <taxon>Viridiplantae</taxon>
        <taxon>Streptophyta</taxon>
        <taxon>Embryophyta</taxon>
        <taxon>Tracheophyta</taxon>
        <taxon>Spermatophyta</taxon>
        <taxon>Magnoliopsida</taxon>
        <taxon>Liliopsida</taxon>
        <taxon>Zingiberales</taxon>
        <taxon>Musaceae</taxon>
        <taxon>Ensete</taxon>
    </lineage>
</organism>
<gene>
    <name evidence="3" type="ORF">B296_00020649</name>
</gene>
<feature type="region of interest" description="Disordered" evidence="1">
    <location>
        <begin position="260"/>
        <end position="283"/>
    </location>
</feature>
<feature type="compositionally biased region" description="Polar residues" evidence="1">
    <location>
        <begin position="330"/>
        <end position="344"/>
    </location>
</feature>
<feature type="compositionally biased region" description="Polar residues" evidence="1">
    <location>
        <begin position="301"/>
        <end position="316"/>
    </location>
</feature>
<evidence type="ECO:0000259" key="2">
    <source>
        <dbReference type="Pfam" id="PF04782"/>
    </source>
</evidence>
<proteinExistence type="predicted"/>
<feature type="region of interest" description="Disordered" evidence="1">
    <location>
        <begin position="72"/>
        <end position="127"/>
    </location>
</feature>
<feature type="compositionally biased region" description="Polar residues" evidence="1">
    <location>
        <begin position="93"/>
        <end position="103"/>
    </location>
</feature>
<feature type="compositionally biased region" description="Low complexity" evidence="1">
    <location>
        <begin position="220"/>
        <end position="232"/>
    </location>
</feature>
<feature type="compositionally biased region" description="Pro residues" evidence="1">
    <location>
        <begin position="233"/>
        <end position="242"/>
    </location>
</feature>
<evidence type="ECO:0000313" key="3">
    <source>
        <dbReference type="EMBL" id="RRT62223.1"/>
    </source>
</evidence>
<accession>A0A426ZE45</accession>
<evidence type="ECO:0000313" key="4">
    <source>
        <dbReference type="Proteomes" id="UP000287651"/>
    </source>
</evidence>
<evidence type="ECO:0000256" key="1">
    <source>
        <dbReference type="SAM" id="MobiDB-lite"/>
    </source>
</evidence>
<sequence>MHIPLRIICSRLEEDVRLSLLLQCAGALRYATMAFPASLMSPRPNAHAAYSDSLLSVSVALHRVLLLQPSTSSSPVLPLPTRRKSEPSPPPQLVSSARHSSAGSHIHFLPSDSDDDDDDYSPFHTGDSSPVYHLDHYGTVPRGPGFGNIYYARSQPQPPSIALEQPPQTYETVQVGSFEPYAASASHGYPYSYFPGNYGSMGGFFGPSSPPQAMQPTTWTASSALRGSSSSRAPPPPPPPPSTSTWDFLNPFQAYENYSHRYTPSRSSREVREEEGIPDLEEEDHDIANVSYDHQKFASFSSAAAGEHSSSMGASTRRTDGKNSVRGSHFYQSRSAAAGTNSSYEPEVVDKNPVAHGVQRSQVQQQNVADPKKIMDASDLADEIKTQFERASQCTRELSELLEVGKRHHQPKQSLFEGKKFRLPLPDPFVFNITQNSAKRNCMTFQCYLFHIPVSARMITVMPPPSSSLFLGFEGDKEMGSKSLASTLQKMYVWERKLYHEVRVCSCSIFVIVFLCGDTLLLVRLKMVVI</sequence>
<dbReference type="InterPro" id="IPR006867">
    <property type="entry name" value="DUF632"/>
</dbReference>
<dbReference type="PANTHER" id="PTHR21450">
    <property type="entry name" value="PROTEIN ALTERED PHOSPHATE STARVATION RESPONSE 1"/>
    <property type="match status" value="1"/>
</dbReference>
<reference evidence="3 4" key="1">
    <citation type="journal article" date="2014" name="Agronomy (Basel)">
        <title>A Draft Genome Sequence for Ensete ventricosum, the Drought-Tolerant Tree Against Hunger.</title>
        <authorList>
            <person name="Harrison J."/>
            <person name="Moore K.A."/>
            <person name="Paszkiewicz K."/>
            <person name="Jones T."/>
            <person name="Grant M."/>
            <person name="Ambacheew D."/>
            <person name="Muzemil S."/>
            <person name="Studholme D.J."/>
        </authorList>
    </citation>
    <scope>NUCLEOTIDE SEQUENCE [LARGE SCALE GENOMIC DNA]</scope>
</reference>
<feature type="region of interest" description="Disordered" evidence="1">
    <location>
        <begin position="209"/>
        <end position="248"/>
    </location>
</feature>
<name>A0A426ZE45_ENSVE</name>
<dbReference type="Pfam" id="PF04782">
    <property type="entry name" value="DUF632"/>
    <property type="match status" value="1"/>
</dbReference>
<dbReference type="PANTHER" id="PTHR21450:SF41">
    <property type="entry name" value="RNA POLYMERASE SUBUNIT BETA, PUTATIVE (DUF630 AND DUF632)-RELATED"/>
    <property type="match status" value="1"/>
</dbReference>
<feature type="domain" description="DUF632" evidence="2">
    <location>
        <begin position="380"/>
        <end position="503"/>
    </location>
</feature>
<dbReference type="EMBL" id="AMZH03007076">
    <property type="protein sequence ID" value="RRT62223.1"/>
    <property type="molecule type" value="Genomic_DNA"/>
</dbReference>
<dbReference type="AlphaFoldDB" id="A0A426ZE45"/>